<name>A0A3Q3KLB9_9TELE</name>
<accession>A0A3Q3KLB9</accession>
<feature type="compositionally biased region" description="Basic and acidic residues" evidence="1">
    <location>
        <begin position="314"/>
        <end position="334"/>
    </location>
</feature>
<dbReference type="GeneTree" id="ENSGT00390000004832"/>
<dbReference type="PANTHER" id="PTHR15197">
    <property type="entry name" value="COILIN P80"/>
    <property type="match status" value="1"/>
</dbReference>
<dbReference type="PANTHER" id="PTHR15197:SF0">
    <property type="entry name" value="COILIN"/>
    <property type="match status" value="1"/>
</dbReference>
<dbReference type="InterPro" id="IPR056398">
    <property type="entry name" value="Tudor_Coilin"/>
</dbReference>
<dbReference type="GO" id="GO:0030619">
    <property type="term" value="F:U1 snRNA binding"/>
    <property type="evidence" value="ECO:0007669"/>
    <property type="project" value="TreeGrafter"/>
</dbReference>
<dbReference type="Ensembl" id="ENSMAMT00000002285.2">
    <property type="protein sequence ID" value="ENSMAMP00000002237.2"/>
    <property type="gene ID" value="ENSMAMG00000001579.2"/>
</dbReference>
<evidence type="ECO:0000313" key="5">
    <source>
        <dbReference type="Proteomes" id="UP000261640"/>
    </source>
</evidence>
<feature type="region of interest" description="Disordered" evidence="1">
    <location>
        <begin position="96"/>
        <end position="242"/>
    </location>
</feature>
<dbReference type="GO" id="GO:0015030">
    <property type="term" value="C:Cajal body"/>
    <property type="evidence" value="ECO:0007669"/>
    <property type="project" value="TreeGrafter"/>
</dbReference>
<dbReference type="Pfam" id="PF23086">
    <property type="entry name" value="Tudor_Coilin"/>
    <property type="match status" value="1"/>
</dbReference>
<dbReference type="STRING" id="205130.ENSMAMP00000002237"/>
<dbReference type="GO" id="GO:0030620">
    <property type="term" value="F:U2 snRNA binding"/>
    <property type="evidence" value="ECO:0007669"/>
    <property type="project" value="TreeGrafter"/>
</dbReference>
<feature type="domain" description="Coilin tudor" evidence="3">
    <location>
        <begin position="371"/>
        <end position="409"/>
    </location>
</feature>
<feature type="domain" description="Coilin N-terminal" evidence="2">
    <location>
        <begin position="7"/>
        <end position="178"/>
    </location>
</feature>
<evidence type="ECO:0000259" key="3">
    <source>
        <dbReference type="Pfam" id="PF23086"/>
    </source>
</evidence>
<evidence type="ECO:0000313" key="4">
    <source>
        <dbReference type="Ensembl" id="ENSMAMP00000002237.2"/>
    </source>
</evidence>
<feature type="region of interest" description="Disordered" evidence="1">
    <location>
        <begin position="288"/>
        <end position="334"/>
    </location>
</feature>
<dbReference type="Proteomes" id="UP000261640">
    <property type="component" value="Unplaced"/>
</dbReference>
<dbReference type="AlphaFoldDB" id="A0A3Q3KLB9"/>
<reference evidence="4" key="2">
    <citation type="submission" date="2025-09" db="UniProtKB">
        <authorList>
            <consortium name="Ensembl"/>
        </authorList>
    </citation>
    <scope>IDENTIFICATION</scope>
</reference>
<sequence length="450" mass="50297">MAANSCIRVRLHFDYPPPAAADCRSCWLLVDLNACRVVADLESIIRDRFEFSRGSILHLFVEDCYLPHTESIYVVRDNDSVRVKVHCVVEVNGHSSFPDTSSKNCRKRQRLTDEDGPVENGVNVQPKEKQRKKGKEESLEEDDRKDSGDERKKKSQRKHTKKKKKKRMKTEENSSATTPKPTASPHKIPSSVNQPVKSTKKPPATQAKTQDSSSDSSSSVKITPKNKPSTSMPFKGKTKDSLKFQHAPSVLQSTICTQKQAVSVAVPPHDKAVEPCSSDTEEEIELVVRGPTQQPQPGVGSQSSWRGNSHAKNRRDGPGDRRRGDGKGAIRGHNESFEFSFDGVKEPSYHTDLLTNTSVIVQNEAESPPRQDYSSMPLLAAPPQVGQKIAFKLLELTENYTPEISEYKVRPGKFDLVYQNPDGSERVEYAVSRGVWVSLNLQIWGIIHNE</sequence>
<dbReference type="GO" id="GO:0000387">
    <property type="term" value="P:spliceosomal snRNP assembly"/>
    <property type="evidence" value="ECO:0007669"/>
    <property type="project" value="Ensembl"/>
</dbReference>
<dbReference type="InterPro" id="IPR031722">
    <property type="entry name" value="Coilin_N"/>
</dbReference>
<feature type="compositionally biased region" description="Basic residues" evidence="1">
    <location>
        <begin position="153"/>
        <end position="168"/>
    </location>
</feature>
<reference evidence="4" key="1">
    <citation type="submission" date="2025-08" db="UniProtKB">
        <authorList>
            <consortium name="Ensembl"/>
        </authorList>
    </citation>
    <scope>IDENTIFICATION</scope>
</reference>
<feature type="compositionally biased region" description="Low complexity" evidence="1">
    <location>
        <begin position="288"/>
        <end position="304"/>
    </location>
</feature>
<dbReference type="InParanoid" id="A0A3Q3KLB9"/>
<evidence type="ECO:0000256" key="1">
    <source>
        <dbReference type="SAM" id="MobiDB-lite"/>
    </source>
</evidence>
<organism evidence="4 5">
    <name type="scientific">Mastacembelus armatus</name>
    <name type="common">zig-zag eel</name>
    <dbReference type="NCBI Taxonomy" id="205130"/>
    <lineage>
        <taxon>Eukaryota</taxon>
        <taxon>Metazoa</taxon>
        <taxon>Chordata</taxon>
        <taxon>Craniata</taxon>
        <taxon>Vertebrata</taxon>
        <taxon>Euteleostomi</taxon>
        <taxon>Actinopterygii</taxon>
        <taxon>Neopterygii</taxon>
        <taxon>Teleostei</taxon>
        <taxon>Neoteleostei</taxon>
        <taxon>Acanthomorphata</taxon>
        <taxon>Anabantaria</taxon>
        <taxon>Synbranchiformes</taxon>
        <taxon>Mastacembelidae</taxon>
        <taxon>Mastacembelus</taxon>
    </lineage>
</organism>
<proteinExistence type="predicted"/>
<dbReference type="Pfam" id="PF15862">
    <property type="entry name" value="Coilin_N"/>
    <property type="match status" value="1"/>
</dbReference>
<keyword evidence="5" id="KW-1185">Reference proteome</keyword>
<evidence type="ECO:0000259" key="2">
    <source>
        <dbReference type="Pfam" id="PF15862"/>
    </source>
</evidence>
<protein>
    <submittedName>
        <fullName evidence="4">Coilin p80</fullName>
    </submittedName>
</protein>
<dbReference type="GO" id="GO:0030576">
    <property type="term" value="P:Cajal body organization"/>
    <property type="evidence" value="ECO:0007669"/>
    <property type="project" value="Ensembl"/>
</dbReference>
<dbReference type="InterPro" id="IPR024822">
    <property type="entry name" value="Coilin"/>
</dbReference>
<dbReference type="FunCoup" id="A0A3Q3KLB9">
    <property type="interactions" value="677"/>
</dbReference>
<feature type="compositionally biased region" description="Basic and acidic residues" evidence="1">
    <location>
        <begin position="134"/>
        <end position="152"/>
    </location>
</feature>